<dbReference type="GO" id="GO:0030026">
    <property type="term" value="P:intracellular manganese ion homeostasis"/>
    <property type="evidence" value="ECO:0007669"/>
    <property type="project" value="TreeGrafter"/>
</dbReference>
<proteinExistence type="predicted"/>
<dbReference type="InterPro" id="IPR046342">
    <property type="entry name" value="CBS_dom_sf"/>
</dbReference>
<keyword evidence="2 4" id="KW-1133">Transmembrane helix</keyword>
<dbReference type="EMBL" id="CAICTM010000632">
    <property type="protein sequence ID" value="CAB9514123.1"/>
    <property type="molecule type" value="Genomic_DNA"/>
</dbReference>
<dbReference type="GO" id="GO:0005737">
    <property type="term" value="C:cytoplasm"/>
    <property type="evidence" value="ECO:0007669"/>
    <property type="project" value="TreeGrafter"/>
</dbReference>
<keyword evidence="1" id="KW-0677">Repeat</keyword>
<keyword evidence="7" id="KW-1185">Reference proteome</keyword>
<dbReference type="InterPro" id="IPR002550">
    <property type="entry name" value="CNNM"/>
</dbReference>
<dbReference type="InterPro" id="IPR045095">
    <property type="entry name" value="ACDP"/>
</dbReference>
<feature type="domain" description="CNNM transmembrane" evidence="5">
    <location>
        <begin position="75"/>
        <end position="264"/>
    </location>
</feature>
<dbReference type="AlphaFoldDB" id="A0A9N8HKS7"/>
<evidence type="ECO:0000256" key="2">
    <source>
        <dbReference type="PROSITE-ProRule" id="PRU01193"/>
    </source>
</evidence>
<dbReference type="PROSITE" id="PS51846">
    <property type="entry name" value="CNNM"/>
    <property type="match status" value="1"/>
</dbReference>
<gene>
    <name evidence="6" type="ORF">SEMRO_633_G178860.1</name>
</gene>
<evidence type="ECO:0000313" key="7">
    <source>
        <dbReference type="Proteomes" id="UP001153069"/>
    </source>
</evidence>
<dbReference type="GO" id="GO:0016020">
    <property type="term" value="C:membrane"/>
    <property type="evidence" value="ECO:0007669"/>
    <property type="project" value="UniProtKB-UniRule"/>
</dbReference>
<dbReference type="Gene3D" id="3.10.580.10">
    <property type="entry name" value="CBS-domain"/>
    <property type="match status" value="1"/>
</dbReference>
<sequence>MTEAPNIISVQAVQEAVSLLNSIGVKDLCHQTDPSWGLPLCDEDQEQFFLRGSSSTTTRARHLLELPEFETVQEAEEYYFINVAGAIGCVAGVALIAGLFLGLLTIDVLQLRIIIRASNDEDEKLYASTILPLVENRHLLLVTLLLMNALFYETLPLFLDKLVPSWMAILLSTTLIMFFGEILPSGVFTGPHQLYLGYRLASLTRCFMFLMYPFAKPLAMVLDYLVHGHEEEGAADDAAYNRGELSALVRIQFEDSRDTNTTQRSPTTTKGASIHKRPKTRQFFWNNTKQEIMEKANEILDNTDDPEEPDPAGQLAPPLHQTEVDLIEGALQMKTVLVMDVYTPLSHVYAIADDLVLDRKGFTGIYRQGYSRVPVYRKQADDDTDKTRILGVLMVRQLMLIDWDHKREVSTLPLQCPKCISPRTNLVDGLRILRSHGNLMAFVCVRPDLGNKALQAERPLPIEAGFMGIVTLEDIMESLLQERIYDEWDIRDRDRAVFTLQKWAATTLQKFAKKVRDKKRQRASLTQSSETAPLLVEGSKSKYSSV</sequence>
<dbReference type="Pfam" id="PF01595">
    <property type="entry name" value="CNNM"/>
    <property type="match status" value="1"/>
</dbReference>
<reference evidence="6" key="1">
    <citation type="submission" date="2020-06" db="EMBL/GenBank/DDBJ databases">
        <authorList>
            <consortium name="Plant Systems Biology data submission"/>
        </authorList>
    </citation>
    <scope>NUCLEOTIDE SEQUENCE</scope>
    <source>
        <strain evidence="6">D6</strain>
    </source>
</reference>
<evidence type="ECO:0000313" key="6">
    <source>
        <dbReference type="EMBL" id="CAB9514123.1"/>
    </source>
</evidence>
<dbReference type="GO" id="GO:0010960">
    <property type="term" value="P:magnesium ion homeostasis"/>
    <property type="evidence" value="ECO:0007669"/>
    <property type="project" value="InterPro"/>
</dbReference>
<dbReference type="PANTHER" id="PTHR12064:SF97">
    <property type="entry name" value="METAL TRANSPORTER CNNM-5"/>
    <property type="match status" value="1"/>
</dbReference>
<organism evidence="6 7">
    <name type="scientific">Seminavis robusta</name>
    <dbReference type="NCBI Taxonomy" id="568900"/>
    <lineage>
        <taxon>Eukaryota</taxon>
        <taxon>Sar</taxon>
        <taxon>Stramenopiles</taxon>
        <taxon>Ochrophyta</taxon>
        <taxon>Bacillariophyta</taxon>
        <taxon>Bacillariophyceae</taxon>
        <taxon>Bacillariophycidae</taxon>
        <taxon>Naviculales</taxon>
        <taxon>Naviculaceae</taxon>
        <taxon>Seminavis</taxon>
    </lineage>
</organism>
<comment type="caution">
    <text evidence="6">The sequence shown here is derived from an EMBL/GenBank/DDBJ whole genome shotgun (WGS) entry which is preliminary data.</text>
</comment>
<feature type="transmembrane region" description="Helical" evidence="4">
    <location>
        <begin position="165"/>
        <end position="184"/>
    </location>
</feature>
<evidence type="ECO:0000256" key="1">
    <source>
        <dbReference type="ARBA" id="ARBA00022737"/>
    </source>
</evidence>
<feature type="region of interest" description="Disordered" evidence="3">
    <location>
        <begin position="256"/>
        <end position="275"/>
    </location>
</feature>
<dbReference type="OrthoDB" id="5353557at2759"/>
<accession>A0A9N8HKS7</accession>
<dbReference type="SUPFAM" id="SSF54631">
    <property type="entry name" value="CBS-domain pair"/>
    <property type="match status" value="1"/>
</dbReference>
<feature type="transmembrane region" description="Helical" evidence="4">
    <location>
        <begin position="196"/>
        <end position="215"/>
    </location>
</feature>
<protein>
    <submittedName>
        <fullName evidence="6">DUF21 domain-containing protein</fullName>
    </submittedName>
</protein>
<dbReference type="PANTHER" id="PTHR12064">
    <property type="entry name" value="METAL TRANSPORTER CNNM"/>
    <property type="match status" value="1"/>
</dbReference>
<evidence type="ECO:0000256" key="3">
    <source>
        <dbReference type="SAM" id="MobiDB-lite"/>
    </source>
</evidence>
<dbReference type="Proteomes" id="UP001153069">
    <property type="component" value="Unassembled WGS sequence"/>
</dbReference>
<keyword evidence="2 4" id="KW-0812">Transmembrane</keyword>
<evidence type="ECO:0000256" key="4">
    <source>
        <dbReference type="SAM" id="Phobius"/>
    </source>
</evidence>
<keyword evidence="2 4" id="KW-0472">Membrane</keyword>
<name>A0A9N8HKS7_9STRA</name>
<feature type="compositionally biased region" description="Polar residues" evidence="3">
    <location>
        <begin position="259"/>
        <end position="271"/>
    </location>
</feature>
<feature type="transmembrane region" description="Helical" evidence="4">
    <location>
        <begin position="79"/>
        <end position="106"/>
    </location>
</feature>
<evidence type="ECO:0000259" key="5">
    <source>
        <dbReference type="PROSITE" id="PS51846"/>
    </source>
</evidence>